<dbReference type="GO" id="GO:0043565">
    <property type="term" value="F:sequence-specific DNA binding"/>
    <property type="evidence" value="ECO:0007669"/>
    <property type="project" value="TreeGrafter"/>
</dbReference>
<dbReference type="Pfam" id="PF01797">
    <property type="entry name" value="Y1_Tnp"/>
    <property type="match status" value="1"/>
</dbReference>
<proteinExistence type="predicted"/>
<dbReference type="InterPro" id="IPR052715">
    <property type="entry name" value="RAYT_transposase"/>
</dbReference>
<dbReference type="PANTHER" id="PTHR36966:SF1">
    <property type="entry name" value="REP-ASSOCIATED TYROSINE TRANSPOSASE"/>
    <property type="match status" value="1"/>
</dbReference>
<dbReference type="EMBL" id="JACSIT010000091">
    <property type="protein sequence ID" value="MBC6994155.1"/>
    <property type="molecule type" value="Genomic_DNA"/>
</dbReference>
<dbReference type="InterPro" id="IPR002686">
    <property type="entry name" value="Transposase_17"/>
</dbReference>
<feature type="domain" description="Transposase IS200-like" evidence="1">
    <location>
        <begin position="4"/>
        <end position="87"/>
    </location>
</feature>
<dbReference type="RefSeq" id="WP_187466241.1">
    <property type="nucleotide sequence ID" value="NZ_JACSIT010000091.1"/>
</dbReference>
<name>A0A923PHG9_9BACT</name>
<evidence type="ECO:0000313" key="3">
    <source>
        <dbReference type="Proteomes" id="UP000650081"/>
    </source>
</evidence>
<keyword evidence="3" id="KW-1185">Reference proteome</keyword>
<dbReference type="Gene3D" id="3.30.70.1290">
    <property type="entry name" value="Transposase IS200-like"/>
    <property type="match status" value="1"/>
</dbReference>
<organism evidence="2 3">
    <name type="scientific">Neolewinella lacunae</name>
    <dbReference type="NCBI Taxonomy" id="1517758"/>
    <lineage>
        <taxon>Bacteria</taxon>
        <taxon>Pseudomonadati</taxon>
        <taxon>Bacteroidota</taxon>
        <taxon>Saprospiria</taxon>
        <taxon>Saprospirales</taxon>
        <taxon>Lewinellaceae</taxon>
        <taxon>Neolewinella</taxon>
    </lineage>
</organism>
<gene>
    <name evidence="2" type="ORF">H9S92_08280</name>
</gene>
<dbReference type="GO" id="GO:0004803">
    <property type="term" value="F:transposase activity"/>
    <property type="evidence" value="ECO:0007669"/>
    <property type="project" value="InterPro"/>
</dbReference>
<reference evidence="2" key="1">
    <citation type="submission" date="2020-08" db="EMBL/GenBank/DDBJ databases">
        <title>Lewinella bacteria from marine environments.</title>
        <authorList>
            <person name="Zhong Y."/>
        </authorList>
    </citation>
    <scope>NUCLEOTIDE SEQUENCE</scope>
    <source>
        <strain evidence="2">KCTC 42187</strain>
    </source>
</reference>
<evidence type="ECO:0000259" key="1">
    <source>
        <dbReference type="Pfam" id="PF01797"/>
    </source>
</evidence>
<dbReference type="SUPFAM" id="SSF143422">
    <property type="entry name" value="Transposase IS200-like"/>
    <property type="match status" value="1"/>
</dbReference>
<dbReference type="PANTHER" id="PTHR36966">
    <property type="entry name" value="REP-ASSOCIATED TYROSINE TRANSPOSASE"/>
    <property type="match status" value="1"/>
</dbReference>
<protein>
    <submittedName>
        <fullName evidence="2">Transposase</fullName>
    </submittedName>
</protein>
<dbReference type="GO" id="GO:0006313">
    <property type="term" value="P:DNA transposition"/>
    <property type="evidence" value="ECO:0007669"/>
    <property type="project" value="InterPro"/>
</dbReference>
<dbReference type="Proteomes" id="UP000650081">
    <property type="component" value="Unassembled WGS sequence"/>
</dbReference>
<accession>A0A923PHG9</accession>
<dbReference type="AlphaFoldDB" id="A0A923PHG9"/>
<comment type="caution">
    <text evidence="2">The sequence shown here is derived from an EMBL/GenBank/DDBJ whole genome shotgun (WGS) entry which is preliminary data.</text>
</comment>
<evidence type="ECO:0000313" key="2">
    <source>
        <dbReference type="EMBL" id="MBC6994155.1"/>
    </source>
</evidence>
<sequence length="116" mass="13697">MKFLHDRQEIYLYVVCVMGNHVHAIVRAPEGVEKVNIGKLMNRHKTHTAQVCNKLLGKTGAPFWDHFYFDRTIRKNKFERAMWYVLNNPVEAGLVRDWRDWGGTYLNPDFDSLFRG</sequence>
<dbReference type="InterPro" id="IPR036515">
    <property type="entry name" value="Transposase_17_sf"/>
</dbReference>